<dbReference type="SMART" id="SM00028">
    <property type="entry name" value="TPR"/>
    <property type="match status" value="3"/>
</dbReference>
<dbReference type="InterPro" id="IPR011990">
    <property type="entry name" value="TPR-like_helical_dom_sf"/>
</dbReference>
<protein>
    <submittedName>
        <fullName evidence="4">Uncharacterized protein</fullName>
    </submittedName>
</protein>
<dbReference type="InterPro" id="IPR019734">
    <property type="entry name" value="TPR_rpt"/>
</dbReference>
<feature type="repeat" description="TPR" evidence="3">
    <location>
        <begin position="40"/>
        <end position="73"/>
    </location>
</feature>
<comment type="caution">
    <text evidence="4">The sequence shown here is derived from an EMBL/GenBank/DDBJ whole genome shotgun (WGS) entry which is preliminary data.</text>
</comment>
<dbReference type="PROSITE" id="PS50005">
    <property type="entry name" value="TPR"/>
    <property type="match status" value="2"/>
</dbReference>
<evidence type="ECO:0000313" key="4">
    <source>
        <dbReference type="EMBL" id="PSF37456.1"/>
    </source>
</evidence>
<evidence type="ECO:0000313" key="5">
    <source>
        <dbReference type="Proteomes" id="UP000239001"/>
    </source>
</evidence>
<dbReference type="RefSeq" id="WP_106456697.1">
    <property type="nucleotide sequence ID" value="NZ_PXOH01000008.1"/>
</dbReference>
<reference evidence="4 5" key="1">
    <citation type="submission" date="2018-03" db="EMBL/GenBank/DDBJ databases">
        <title>The ancient ancestry and fast evolution of plastids.</title>
        <authorList>
            <person name="Moore K.R."/>
            <person name="Magnabosco C."/>
            <person name="Momper L."/>
            <person name="Gold D.A."/>
            <person name="Bosak T."/>
            <person name="Fournier G.P."/>
        </authorList>
    </citation>
    <scope>NUCLEOTIDE SEQUENCE [LARGE SCALE GENOMIC DNA]</scope>
    <source>
        <strain evidence="4 5">CCALA 016</strain>
    </source>
</reference>
<keyword evidence="2 3" id="KW-0802">TPR repeat</keyword>
<accession>A0A2T1LYI7</accession>
<dbReference type="PANTHER" id="PTHR44858">
    <property type="entry name" value="TETRATRICOPEPTIDE REPEAT PROTEIN 6"/>
    <property type="match status" value="1"/>
</dbReference>
<feature type="repeat" description="TPR" evidence="3">
    <location>
        <begin position="74"/>
        <end position="107"/>
    </location>
</feature>
<dbReference type="PROSITE" id="PS50293">
    <property type="entry name" value="TPR_REGION"/>
    <property type="match status" value="1"/>
</dbReference>
<keyword evidence="1" id="KW-0677">Repeat</keyword>
<keyword evidence="5" id="KW-1185">Reference proteome</keyword>
<dbReference type="InterPro" id="IPR050498">
    <property type="entry name" value="Ycf3"/>
</dbReference>
<sequence>MNTELAEELNQQACNFWEAQDYPAALECFNRAISLCNCYPKLWNNRGNVLCDLGRYAEALASYDRAIGLKHDYHQAWFNRGVALKELGAYGNALESFHKAIAINPDPIYIHRKEEIWLKKKLIPV</sequence>
<dbReference type="EMBL" id="PXOH01000008">
    <property type="protein sequence ID" value="PSF37456.1"/>
    <property type="molecule type" value="Genomic_DNA"/>
</dbReference>
<evidence type="ECO:0000256" key="1">
    <source>
        <dbReference type="ARBA" id="ARBA00022737"/>
    </source>
</evidence>
<evidence type="ECO:0000256" key="3">
    <source>
        <dbReference type="PROSITE-ProRule" id="PRU00339"/>
    </source>
</evidence>
<dbReference type="Gene3D" id="1.25.40.10">
    <property type="entry name" value="Tetratricopeptide repeat domain"/>
    <property type="match status" value="1"/>
</dbReference>
<name>A0A2T1LYI7_9CHRO</name>
<reference evidence="4 5" key="2">
    <citation type="submission" date="2018-03" db="EMBL/GenBank/DDBJ databases">
        <authorList>
            <person name="Keele B.F."/>
        </authorList>
    </citation>
    <scope>NUCLEOTIDE SEQUENCE [LARGE SCALE GENOMIC DNA]</scope>
    <source>
        <strain evidence="4 5">CCALA 016</strain>
    </source>
</reference>
<gene>
    <name evidence="4" type="ORF">C7H19_09810</name>
</gene>
<dbReference type="Proteomes" id="UP000239001">
    <property type="component" value="Unassembled WGS sequence"/>
</dbReference>
<dbReference type="OrthoDB" id="426783at2"/>
<dbReference type="PANTHER" id="PTHR44858:SF1">
    <property type="entry name" value="UDP-N-ACETYLGLUCOSAMINE--PEPTIDE N-ACETYLGLUCOSAMINYLTRANSFERASE SPINDLY-RELATED"/>
    <property type="match status" value="1"/>
</dbReference>
<dbReference type="Pfam" id="PF13414">
    <property type="entry name" value="TPR_11"/>
    <property type="match status" value="1"/>
</dbReference>
<proteinExistence type="predicted"/>
<dbReference type="SUPFAM" id="SSF48452">
    <property type="entry name" value="TPR-like"/>
    <property type="match status" value="1"/>
</dbReference>
<dbReference type="AlphaFoldDB" id="A0A2T1LYI7"/>
<organism evidence="4 5">
    <name type="scientific">Aphanothece hegewaldii CCALA 016</name>
    <dbReference type="NCBI Taxonomy" id="2107694"/>
    <lineage>
        <taxon>Bacteria</taxon>
        <taxon>Bacillati</taxon>
        <taxon>Cyanobacteriota</taxon>
        <taxon>Cyanophyceae</taxon>
        <taxon>Oscillatoriophycideae</taxon>
        <taxon>Chroococcales</taxon>
        <taxon>Aphanothecaceae</taxon>
        <taxon>Aphanothece</taxon>
    </lineage>
</organism>
<evidence type="ECO:0000256" key="2">
    <source>
        <dbReference type="ARBA" id="ARBA00022803"/>
    </source>
</evidence>